<dbReference type="Pfam" id="PF17186">
    <property type="entry name" value="Lipocalin_9"/>
    <property type="match status" value="1"/>
</dbReference>
<dbReference type="SUPFAM" id="SSF159245">
    <property type="entry name" value="AttH-like"/>
    <property type="match status" value="1"/>
</dbReference>
<protein>
    <submittedName>
        <fullName evidence="3">AttH component of AttEFGH ABC transport system</fullName>
    </submittedName>
</protein>
<feature type="domain" description="AttH" evidence="2">
    <location>
        <begin position="56"/>
        <end position="212"/>
    </location>
</feature>
<dbReference type="InterPro" id="IPR010791">
    <property type="entry name" value="AttH_dom"/>
</dbReference>
<dbReference type="Pfam" id="PF07143">
    <property type="entry name" value="CrtC"/>
    <property type="match status" value="1"/>
</dbReference>
<organism evidence="3">
    <name type="scientific">uncultured Thermomicrobiales bacterium</name>
    <dbReference type="NCBI Taxonomy" id="1645740"/>
    <lineage>
        <taxon>Bacteria</taxon>
        <taxon>Pseudomonadati</taxon>
        <taxon>Thermomicrobiota</taxon>
        <taxon>Thermomicrobia</taxon>
        <taxon>Thermomicrobiales</taxon>
        <taxon>environmental samples</taxon>
    </lineage>
</organism>
<name>A0A6J4UKE8_9BACT</name>
<evidence type="ECO:0000259" key="2">
    <source>
        <dbReference type="Pfam" id="PF07143"/>
    </source>
</evidence>
<dbReference type="InterPro" id="IPR023374">
    <property type="entry name" value="AttH-like_dom_sf"/>
</dbReference>
<reference evidence="3" key="1">
    <citation type="submission" date="2020-02" db="EMBL/GenBank/DDBJ databases">
        <authorList>
            <person name="Meier V. D."/>
        </authorList>
    </citation>
    <scope>NUCLEOTIDE SEQUENCE</scope>
    <source>
        <strain evidence="3">AVDCRST_MAG59</strain>
    </source>
</reference>
<sequence length="367" mass="39692">MISRRSIVCGAVLLPSLLVSAVPVRAVQTPEAVTGGDAPRPLSFPADSGPHDDAATEWWYYTGHLETEDGELYGFEYVIFRGNRGGVEGFVSHFAVTDNPLGAFAYAQQIVAADGARGSRFAMDLDVNGWTMRGEGGRDRLRAVMTDYAINLQLQPGKPVVPHDGDGYIDYGNGTFSWYYSRTRMPVEGILTVDGEDKLVFGEAWMDHQWGNFTTFEDGGWDWYAVQLDDGSEVMLYVIHDGAGMPLIVDGSLLDAESIQTVLEAEDFAIEATGEWTSPKTGTVWPSGWTISVPTAGLDLVVTPTMPDQELDTRYTTGIIYWEGQSLVEGTRDGQPITGRAYVELTGYAPVEAAGALGPSATPVAGP</sequence>
<dbReference type="Gene3D" id="2.40.370.10">
    <property type="entry name" value="AttH-like domain"/>
    <property type="match status" value="2"/>
</dbReference>
<keyword evidence="1" id="KW-0732">Signal</keyword>
<evidence type="ECO:0000256" key="1">
    <source>
        <dbReference type="SAM" id="SignalP"/>
    </source>
</evidence>
<gene>
    <name evidence="3" type="ORF">AVDCRST_MAG59-1715</name>
</gene>
<dbReference type="EMBL" id="CADCWF010000105">
    <property type="protein sequence ID" value="CAA9550321.1"/>
    <property type="molecule type" value="Genomic_DNA"/>
</dbReference>
<feature type="signal peptide" evidence="1">
    <location>
        <begin position="1"/>
        <end position="21"/>
    </location>
</feature>
<dbReference type="PANTHER" id="PTHR38591:SF1">
    <property type="entry name" value="BLL1000 PROTEIN"/>
    <property type="match status" value="1"/>
</dbReference>
<dbReference type="AlphaFoldDB" id="A0A6J4UKE8"/>
<dbReference type="PANTHER" id="PTHR38591">
    <property type="entry name" value="HYDROLASE"/>
    <property type="match status" value="1"/>
</dbReference>
<evidence type="ECO:0000313" key="3">
    <source>
        <dbReference type="EMBL" id="CAA9550321.1"/>
    </source>
</evidence>
<proteinExistence type="predicted"/>
<accession>A0A6J4UKE8</accession>
<feature type="chain" id="PRO_5026796763" evidence="1">
    <location>
        <begin position="22"/>
        <end position="367"/>
    </location>
</feature>